<name>A0A2G5HMJ4_CERBT</name>
<proteinExistence type="inferred from homology"/>
<dbReference type="FunFam" id="3.90.850.10:FF:000002">
    <property type="entry name" value="2-hydroxyhepta-2,4-diene-1,7-dioate isomerase"/>
    <property type="match status" value="1"/>
</dbReference>
<evidence type="ECO:0000313" key="5">
    <source>
        <dbReference type="EMBL" id="WPB01072.1"/>
    </source>
</evidence>
<accession>A0A2G5HMJ4</accession>
<dbReference type="InterPro" id="IPR036663">
    <property type="entry name" value="Fumarylacetoacetase_C_sf"/>
</dbReference>
<dbReference type="PANTHER" id="PTHR11820:SF100">
    <property type="entry name" value="FUMARYLACETOACETATE HYDROLASE FAMILY PROTEIN (AFU_ORTHOLOGUE AFUA_4G01490)"/>
    <property type="match status" value="1"/>
</dbReference>
<evidence type="ECO:0000259" key="3">
    <source>
        <dbReference type="Pfam" id="PF01557"/>
    </source>
</evidence>
<reference evidence="4 6" key="1">
    <citation type="submission" date="2015-10" db="EMBL/GenBank/DDBJ databases">
        <title>The cercosporin biosynthetic gene cluster was horizontally transferred to several fungal lineages and shown to be expanded in Cercospora beticola based on microsynteny with recipient genomes.</title>
        <authorList>
            <person name="De Jonge R."/>
            <person name="Ebert M.K."/>
            <person name="Suttle J.C."/>
            <person name="Jurick Ii W.M."/>
            <person name="Secor G.A."/>
            <person name="Thomma B.P."/>
            <person name="Van De Peer Y."/>
            <person name="Bolton M.D."/>
        </authorList>
    </citation>
    <scope>NUCLEOTIDE SEQUENCE [LARGE SCALE GENOMIC DNA]</scope>
    <source>
        <strain evidence="4 6">09-40</strain>
    </source>
</reference>
<feature type="domain" description="Fumarylacetoacetase-like C-terminal" evidence="3">
    <location>
        <begin position="84"/>
        <end position="292"/>
    </location>
</feature>
<evidence type="ECO:0000256" key="2">
    <source>
        <dbReference type="ARBA" id="ARBA00022723"/>
    </source>
</evidence>
<evidence type="ECO:0000313" key="7">
    <source>
        <dbReference type="Proteomes" id="UP001302367"/>
    </source>
</evidence>
<gene>
    <name evidence="4" type="ORF">CB0940_03872</name>
    <name evidence="5" type="ORF">RHO25_005692</name>
</gene>
<dbReference type="EMBL" id="LKMD01000105">
    <property type="protein sequence ID" value="PIA93769.1"/>
    <property type="molecule type" value="Genomic_DNA"/>
</dbReference>
<dbReference type="GO" id="GO:0006107">
    <property type="term" value="P:oxaloacetate metabolic process"/>
    <property type="evidence" value="ECO:0007669"/>
    <property type="project" value="UniProtKB-ARBA"/>
</dbReference>
<dbReference type="Proteomes" id="UP000230605">
    <property type="component" value="Chromosome 4"/>
</dbReference>
<sequence length="313" mass="34372">MAPVKVSWHRLVRYVSADDGQVHYGDAIIDANDVDRIAEIAREGKLKVTVLEGNEPITLTRTDRTDTVKKLLGPIEVQNTPGFRCIGLNYKSHILEASRTLPPYPTTFTKPPHSVADHDEDIPIPRWVSRKLDYEGELAFIVGKTGKDISERDALDYVGGYTAVNDVSARDWQRDPELAGKVPQWNYGKSVDKFAPLGPVLVAPHVLGAADNLGLKTYLNGELRQQGNTSDLCFGIPQIIAFLSRGTTLEKGTVVLTGTPGGVGLFMNPPGFIQDGDTFSVWVEKIGTLSNKYVWTGEDRLHLFDRAAENGSS</sequence>
<dbReference type="PANTHER" id="PTHR11820">
    <property type="entry name" value="ACYLPYRUVASE"/>
    <property type="match status" value="1"/>
</dbReference>
<keyword evidence="7" id="KW-1185">Reference proteome</keyword>
<dbReference type="InterPro" id="IPR011234">
    <property type="entry name" value="Fumarylacetoacetase-like_C"/>
</dbReference>
<dbReference type="Gene3D" id="3.90.850.10">
    <property type="entry name" value="Fumarylacetoacetase-like, C-terminal domain"/>
    <property type="match status" value="1"/>
</dbReference>
<dbReference type="AlphaFoldDB" id="A0A2G5HMJ4"/>
<reference evidence="5 7" key="2">
    <citation type="submission" date="2023-09" db="EMBL/GenBank/DDBJ databases">
        <title>Complete-Gapless Cercospora beticola genome.</title>
        <authorList>
            <person name="Wyatt N.A."/>
            <person name="Spanner R.E."/>
            <person name="Bolton M.D."/>
        </authorList>
    </citation>
    <scope>NUCLEOTIDE SEQUENCE [LARGE SCALE GENOMIC DNA]</scope>
    <source>
        <strain evidence="5">Cb09-40</strain>
    </source>
</reference>
<protein>
    <submittedName>
        <fullName evidence="4">Hypotheticalsprotein</fullName>
    </submittedName>
</protein>
<dbReference type="GO" id="GO:0046872">
    <property type="term" value="F:metal ion binding"/>
    <property type="evidence" value="ECO:0007669"/>
    <property type="project" value="UniProtKB-KW"/>
</dbReference>
<comment type="similarity">
    <text evidence="1">Belongs to the FAH family.</text>
</comment>
<keyword evidence="2" id="KW-0479">Metal-binding</keyword>
<dbReference type="OrthoDB" id="411064at2759"/>
<dbReference type="Proteomes" id="UP001302367">
    <property type="component" value="Chromosome 4"/>
</dbReference>
<dbReference type="EMBL" id="CP134187">
    <property type="protein sequence ID" value="WPB01072.1"/>
    <property type="molecule type" value="Genomic_DNA"/>
</dbReference>
<evidence type="ECO:0000313" key="4">
    <source>
        <dbReference type="EMBL" id="PIA93769.1"/>
    </source>
</evidence>
<dbReference type="GO" id="GO:0050163">
    <property type="term" value="F:oxaloacetate tautomerase activity"/>
    <property type="evidence" value="ECO:0007669"/>
    <property type="project" value="UniProtKB-ARBA"/>
</dbReference>
<dbReference type="Pfam" id="PF01557">
    <property type="entry name" value="FAA_hydrolase"/>
    <property type="match status" value="1"/>
</dbReference>
<evidence type="ECO:0000313" key="6">
    <source>
        <dbReference type="Proteomes" id="UP000230605"/>
    </source>
</evidence>
<organism evidence="4 6">
    <name type="scientific">Cercospora beticola</name>
    <name type="common">Sugarbeet leaf spot fungus</name>
    <dbReference type="NCBI Taxonomy" id="122368"/>
    <lineage>
        <taxon>Eukaryota</taxon>
        <taxon>Fungi</taxon>
        <taxon>Dikarya</taxon>
        <taxon>Ascomycota</taxon>
        <taxon>Pezizomycotina</taxon>
        <taxon>Dothideomycetes</taxon>
        <taxon>Dothideomycetidae</taxon>
        <taxon>Mycosphaerellales</taxon>
        <taxon>Mycosphaerellaceae</taxon>
        <taxon>Cercospora</taxon>
    </lineage>
</organism>
<dbReference type="SUPFAM" id="SSF56529">
    <property type="entry name" value="FAH"/>
    <property type="match status" value="1"/>
</dbReference>
<evidence type="ECO:0000256" key="1">
    <source>
        <dbReference type="ARBA" id="ARBA00010211"/>
    </source>
</evidence>